<evidence type="ECO:0000313" key="3">
    <source>
        <dbReference type="EMBL" id="KAF9690434.1"/>
    </source>
</evidence>
<comment type="caution">
    <text evidence="3">The sequence shown here is derived from an EMBL/GenBank/DDBJ whole genome shotgun (WGS) entry which is preliminary data.</text>
</comment>
<dbReference type="EMBL" id="RZGK01000024">
    <property type="protein sequence ID" value="KAF9690434.1"/>
    <property type="molecule type" value="Genomic_DNA"/>
</dbReference>
<reference evidence="3" key="1">
    <citation type="submission" date="2018-12" db="EMBL/GenBank/DDBJ databases">
        <authorList>
            <person name="Syme R.A."/>
            <person name="Farfan-Caceres L."/>
            <person name="Lichtenzveig J."/>
        </authorList>
    </citation>
    <scope>NUCLEOTIDE SEQUENCE</scope>
    <source>
        <strain evidence="3">Al4</strain>
    </source>
</reference>
<accession>A0A8H7ITA7</accession>
<feature type="region of interest" description="Disordered" evidence="1">
    <location>
        <begin position="66"/>
        <end position="125"/>
    </location>
</feature>
<dbReference type="AlphaFoldDB" id="A0A8H7ITA7"/>
<protein>
    <submittedName>
        <fullName evidence="3">Uncharacterized protein</fullName>
    </submittedName>
</protein>
<feature type="region of interest" description="Disordered" evidence="1">
    <location>
        <begin position="1"/>
        <end position="47"/>
    </location>
</feature>
<keyword evidence="4" id="KW-1185">Reference proteome</keyword>
<keyword evidence="2" id="KW-0472">Membrane</keyword>
<keyword evidence="2" id="KW-0812">Transmembrane</keyword>
<keyword evidence="2" id="KW-1133">Transmembrane helix</keyword>
<feature type="compositionally biased region" description="Basic and acidic residues" evidence="1">
    <location>
        <begin position="100"/>
        <end position="110"/>
    </location>
</feature>
<feature type="transmembrane region" description="Helical" evidence="2">
    <location>
        <begin position="151"/>
        <end position="174"/>
    </location>
</feature>
<dbReference type="Proteomes" id="UP000651452">
    <property type="component" value="Unassembled WGS sequence"/>
</dbReference>
<gene>
    <name evidence="3" type="ORF">EKO04_011604</name>
</gene>
<evidence type="ECO:0000256" key="1">
    <source>
        <dbReference type="SAM" id="MobiDB-lite"/>
    </source>
</evidence>
<evidence type="ECO:0000256" key="2">
    <source>
        <dbReference type="SAM" id="Phobius"/>
    </source>
</evidence>
<reference evidence="3" key="2">
    <citation type="submission" date="2020-09" db="EMBL/GenBank/DDBJ databases">
        <title>Reference genome assembly for Australian Ascochyta lentis isolate Al4.</title>
        <authorList>
            <person name="Lee R.C."/>
            <person name="Farfan-Caceres L.M."/>
            <person name="Debler J.W."/>
            <person name="Williams A.H."/>
            <person name="Henares B.M."/>
        </authorList>
    </citation>
    <scope>NUCLEOTIDE SEQUENCE</scope>
    <source>
        <strain evidence="3">Al4</strain>
    </source>
</reference>
<organism evidence="3 4">
    <name type="scientific">Ascochyta lentis</name>
    <dbReference type="NCBI Taxonomy" id="205686"/>
    <lineage>
        <taxon>Eukaryota</taxon>
        <taxon>Fungi</taxon>
        <taxon>Dikarya</taxon>
        <taxon>Ascomycota</taxon>
        <taxon>Pezizomycotina</taxon>
        <taxon>Dothideomycetes</taxon>
        <taxon>Pleosporomycetidae</taxon>
        <taxon>Pleosporales</taxon>
        <taxon>Pleosporineae</taxon>
        <taxon>Didymellaceae</taxon>
        <taxon>Ascochyta</taxon>
    </lineage>
</organism>
<evidence type="ECO:0000313" key="4">
    <source>
        <dbReference type="Proteomes" id="UP000651452"/>
    </source>
</evidence>
<proteinExistence type="predicted"/>
<name>A0A8H7ITA7_9PLEO</name>
<sequence>MDAYNKHPPATQLYTNTKDFVSGKANPHQKAIPQEAPPPAQPQVQPQVELQLNFTRNFLLNSFNPSQKAMPQVAPPPAQPQVEPQLDRDTAKNDFSLSSTHDHGKSKPHEATPSAQPQPKNSFDPLEYVLGKRTTHQKAPRRVLPQARGGYGWFWIMKKFTILSLVGVFFMLLWEASAYHPPSAVNTKPHSLRWLKGSAVLPAVPARCPDHTIASLAGCAIPQFMNSNEFRSYNRNLTVWADRLEEDISNAELATLNLLPGRRIIVPRLRDLQRHANFVSTRSQEARDAFYLCQGNTLHAINKAFADLGQTYFVDPNSTPRFLCAIGLCDKVRDNQRLKLAKILWAFTDETIAAVETLLYGPWMNAVDDRWSDTGYYHNKTCKKEIARDKIACNAYDLNRKPGSATASTVKTYNSTIMQLTVHSGKLQEYSRAYYRDVEQAMADMKGKMGEIKKALASETHDTILDDPDKVQEFVWWFGKKMRAGISLTPQKD</sequence>